<dbReference type="EMBL" id="CP089982">
    <property type="protein sequence ID" value="WXA96079.1"/>
    <property type="molecule type" value="Genomic_DNA"/>
</dbReference>
<dbReference type="Proteomes" id="UP001379533">
    <property type="component" value="Chromosome"/>
</dbReference>
<dbReference type="RefSeq" id="WP_394846691.1">
    <property type="nucleotide sequence ID" value="NZ_CP089982.1"/>
</dbReference>
<gene>
    <name evidence="1" type="ORF">LZC95_04395</name>
</gene>
<accession>A0ABZ2KDB5</accession>
<evidence type="ECO:0000313" key="2">
    <source>
        <dbReference type="Proteomes" id="UP001379533"/>
    </source>
</evidence>
<protein>
    <submittedName>
        <fullName evidence="1">Uncharacterized protein</fullName>
    </submittedName>
</protein>
<name>A0ABZ2KDB5_9BACT</name>
<proteinExistence type="predicted"/>
<organism evidence="1 2">
    <name type="scientific">Pendulispora brunnea</name>
    <dbReference type="NCBI Taxonomy" id="2905690"/>
    <lineage>
        <taxon>Bacteria</taxon>
        <taxon>Pseudomonadati</taxon>
        <taxon>Myxococcota</taxon>
        <taxon>Myxococcia</taxon>
        <taxon>Myxococcales</taxon>
        <taxon>Sorangiineae</taxon>
        <taxon>Pendulisporaceae</taxon>
        <taxon>Pendulispora</taxon>
    </lineage>
</organism>
<evidence type="ECO:0000313" key="1">
    <source>
        <dbReference type="EMBL" id="WXA96079.1"/>
    </source>
</evidence>
<keyword evidence="2" id="KW-1185">Reference proteome</keyword>
<reference evidence="1 2" key="1">
    <citation type="submission" date="2021-12" db="EMBL/GenBank/DDBJ databases">
        <title>Discovery of the Pendulisporaceae a myxobacterial family with distinct sporulation behavior and unique specialized metabolism.</title>
        <authorList>
            <person name="Garcia R."/>
            <person name="Popoff A."/>
            <person name="Bader C.D."/>
            <person name="Loehr J."/>
            <person name="Walesch S."/>
            <person name="Walt C."/>
            <person name="Boldt J."/>
            <person name="Bunk B."/>
            <person name="Haeckl F.J.F.P.J."/>
            <person name="Gunesch A.P."/>
            <person name="Birkelbach J."/>
            <person name="Nuebel U."/>
            <person name="Pietschmann T."/>
            <person name="Bach T."/>
            <person name="Mueller R."/>
        </authorList>
    </citation>
    <scope>NUCLEOTIDE SEQUENCE [LARGE SCALE GENOMIC DNA]</scope>
    <source>
        <strain evidence="1 2">MSr12523</strain>
    </source>
</reference>
<sequence>MLPHADLLRELEAANVTYRPAGDVLRIDAGDANVMRACIALRAFGASARLIIDFSRAPEGATVWVDTASGRVELRKETLPATS</sequence>